<proteinExistence type="predicted"/>
<dbReference type="SUPFAM" id="SSF47384">
    <property type="entry name" value="Homodimeric domain of signal transducing histidine kinase"/>
    <property type="match status" value="1"/>
</dbReference>
<dbReference type="InterPro" id="IPR050428">
    <property type="entry name" value="TCS_sensor_his_kinase"/>
</dbReference>
<evidence type="ECO:0000313" key="14">
    <source>
        <dbReference type="EMBL" id="BBB92557.1"/>
    </source>
</evidence>
<sequence length="473" mass="53024">MWSKIKLAIPVSVKLTILYAAILSCILLLTSTLTVAGLYYMLYKQANSDISASMNSVNHYWAAGKPLDQNMLEANLLAPGVILKVLDQQNRLLIDSAPHAAGNRVLLEELDEDYCFTKFVPLKSPYLTIVRINRNYFFFTNQVVVQQSGESYQLYFLKPIAEEVHFIKNLIKSLLVTNALGLFVAVVSGIYISRKILRPIRNITETAKEIEINQLGKRFEVTDSNDELQELARTFNHMLSRIQTGFEQQRRFVADASHELRTPITVISGYVDILDRWGKQDPAALQEGISAIKSEAANMYRLIEKLLFLARADQSKQVINKVTVAMEPLITDIVQETRLIAPGHRIELPQNDPAAIYADLTSIKEMLRIFIENSIKYTPEGGTISVISQKADHYLDITIKDTGIGIPEEDQPKIFDRFYRVDKSRSKATGGTGLGLSIARWIAEQHSSSIQLTSKPGVGTTVTVKIPLIKQLG</sequence>
<dbReference type="SUPFAM" id="SSF55874">
    <property type="entry name" value="ATPase domain of HSP90 chaperone/DNA topoisomerase II/histidine kinase"/>
    <property type="match status" value="1"/>
</dbReference>
<dbReference type="Gene3D" id="1.10.287.130">
    <property type="match status" value="1"/>
</dbReference>
<dbReference type="FunFam" id="3.30.565.10:FF:000006">
    <property type="entry name" value="Sensor histidine kinase WalK"/>
    <property type="match status" value="1"/>
</dbReference>
<dbReference type="SMART" id="SM00388">
    <property type="entry name" value="HisKA"/>
    <property type="match status" value="1"/>
</dbReference>
<dbReference type="InterPro" id="IPR036890">
    <property type="entry name" value="HATPase_C_sf"/>
</dbReference>
<keyword evidence="15" id="KW-1185">Reference proteome</keyword>
<protein>
    <recommendedName>
        <fullName evidence="3">histidine kinase</fullName>
        <ecNumber evidence="3">2.7.13.3</ecNumber>
    </recommendedName>
</protein>
<name>A0A348ANA9_9FIRM</name>
<dbReference type="Gene3D" id="6.10.340.10">
    <property type="match status" value="1"/>
</dbReference>
<keyword evidence="6 11" id="KW-0812">Transmembrane</keyword>
<dbReference type="EMBL" id="AP018449">
    <property type="protein sequence ID" value="BBB92557.1"/>
    <property type="molecule type" value="Genomic_DNA"/>
</dbReference>
<keyword evidence="7 14" id="KW-0418">Kinase</keyword>
<feature type="transmembrane region" description="Helical" evidence="11">
    <location>
        <begin position="174"/>
        <end position="192"/>
    </location>
</feature>
<keyword evidence="5 14" id="KW-0808">Transferase</keyword>
<dbReference type="GO" id="GO:0000155">
    <property type="term" value="F:phosphorelay sensor kinase activity"/>
    <property type="evidence" value="ECO:0007669"/>
    <property type="project" value="InterPro"/>
</dbReference>
<dbReference type="EC" id="2.7.13.3" evidence="3"/>
<evidence type="ECO:0000259" key="13">
    <source>
        <dbReference type="PROSITE" id="PS50885"/>
    </source>
</evidence>
<accession>A0A348ANA9</accession>
<dbReference type="InterPro" id="IPR005467">
    <property type="entry name" value="His_kinase_dom"/>
</dbReference>
<dbReference type="InterPro" id="IPR004358">
    <property type="entry name" value="Sig_transdc_His_kin-like_C"/>
</dbReference>
<dbReference type="OrthoDB" id="9786919at2"/>
<evidence type="ECO:0000256" key="7">
    <source>
        <dbReference type="ARBA" id="ARBA00022777"/>
    </source>
</evidence>
<comment type="catalytic activity">
    <reaction evidence="1">
        <text>ATP + protein L-histidine = ADP + protein N-phospho-L-histidine.</text>
        <dbReference type="EC" id="2.7.13.3"/>
    </reaction>
</comment>
<dbReference type="KEGG" id="mana:MAMMFC1_03252"/>
<dbReference type="InterPro" id="IPR003661">
    <property type="entry name" value="HisK_dim/P_dom"/>
</dbReference>
<evidence type="ECO:0000256" key="6">
    <source>
        <dbReference type="ARBA" id="ARBA00022692"/>
    </source>
</evidence>
<reference evidence="14 15" key="1">
    <citation type="journal article" date="2018" name="Int. J. Syst. Evol. Microbiol.">
        <title>Methylomusa anaerophila gen. nov., sp. nov., an anaerobic methanol-utilizing bacterium isolated from a microbial fuel cell.</title>
        <authorList>
            <person name="Amano N."/>
            <person name="Yamamuro A."/>
            <person name="Miyahara M."/>
            <person name="Kouzuma A."/>
            <person name="Abe T."/>
            <person name="Watanabe K."/>
        </authorList>
    </citation>
    <scope>NUCLEOTIDE SEQUENCE [LARGE SCALE GENOMIC DNA]</scope>
    <source>
        <strain evidence="14 15">MMFC1</strain>
    </source>
</reference>
<dbReference type="AlphaFoldDB" id="A0A348ANA9"/>
<dbReference type="SMART" id="SM00387">
    <property type="entry name" value="HATPase_c"/>
    <property type="match status" value="1"/>
</dbReference>
<evidence type="ECO:0000313" key="15">
    <source>
        <dbReference type="Proteomes" id="UP000276437"/>
    </source>
</evidence>
<dbReference type="PROSITE" id="PS51257">
    <property type="entry name" value="PROKAR_LIPOPROTEIN"/>
    <property type="match status" value="1"/>
</dbReference>
<dbReference type="InterPro" id="IPR003594">
    <property type="entry name" value="HATPase_dom"/>
</dbReference>
<dbReference type="RefSeq" id="WP_126309484.1">
    <property type="nucleotide sequence ID" value="NZ_AP018449.1"/>
</dbReference>
<evidence type="ECO:0000256" key="3">
    <source>
        <dbReference type="ARBA" id="ARBA00012438"/>
    </source>
</evidence>
<evidence type="ECO:0000256" key="1">
    <source>
        <dbReference type="ARBA" id="ARBA00000085"/>
    </source>
</evidence>
<dbReference type="PANTHER" id="PTHR45436">
    <property type="entry name" value="SENSOR HISTIDINE KINASE YKOH"/>
    <property type="match status" value="1"/>
</dbReference>
<evidence type="ECO:0000256" key="2">
    <source>
        <dbReference type="ARBA" id="ARBA00004370"/>
    </source>
</evidence>
<dbReference type="Proteomes" id="UP000276437">
    <property type="component" value="Chromosome"/>
</dbReference>
<dbReference type="Pfam" id="PF00512">
    <property type="entry name" value="HisKA"/>
    <property type="match status" value="1"/>
</dbReference>
<evidence type="ECO:0000256" key="4">
    <source>
        <dbReference type="ARBA" id="ARBA00022553"/>
    </source>
</evidence>
<dbReference type="Pfam" id="PF02518">
    <property type="entry name" value="HATPase_c"/>
    <property type="match status" value="1"/>
</dbReference>
<dbReference type="GO" id="GO:0005886">
    <property type="term" value="C:plasma membrane"/>
    <property type="evidence" value="ECO:0007669"/>
    <property type="project" value="TreeGrafter"/>
</dbReference>
<keyword evidence="4" id="KW-0597">Phosphoprotein</keyword>
<evidence type="ECO:0000256" key="8">
    <source>
        <dbReference type="ARBA" id="ARBA00022989"/>
    </source>
</evidence>
<dbReference type="PROSITE" id="PS50885">
    <property type="entry name" value="HAMP"/>
    <property type="match status" value="1"/>
</dbReference>
<evidence type="ECO:0000256" key="5">
    <source>
        <dbReference type="ARBA" id="ARBA00022679"/>
    </source>
</evidence>
<dbReference type="Pfam" id="PF00672">
    <property type="entry name" value="HAMP"/>
    <property type="match status" value="1"/>
</dbReference>
<dbReference type="PANTHER" id="PTHR45436:SF5">
    <property type="entry name" value="SENSOR HISTIDINE KINASE TRCS"/>
    <property type="match status" value="1"/>
</dbReference>
<feature type="transmembrane region" description="Helical" evidence="11">
    <location>
        <begin position="17"/>
        <end position="42"/>
    </location>
</feature>
<dbReference type="InterPro" id="IPR003660">
    <property type="entry name" value="HAMP_dom"/>
</dbReference>
<gene>
    <name evidence="14" type="primary">arlS_1</name>
    <name evidence="14" type="ORF">MAMMFC1_03252</name>
</gene>
<evidence type="ECO:0000256" key="9">
    <source>
        <dbReference type="ARBA" id="ARBA00023012"/>
    </source>
</evidence>
<comment type="subcellular location">
    <subcellularLocation>
        <location evidence="2">Membrane</location>
    </subcellularLocation>
</comment>
<feature type="domain" description="HAMP" evidence="13">
    <location>
        <begin position="194"/>
        <end position="247"/>
    </location>
</feature>
<dbReference type="FunFam" id="1.10.287.130:FF:000001">
    <property type="entry name" value="Two-component sensor histidine kinase"/>
    <property type="match status" value="1"/>
</dbReference>
<dbReference type="Gene3D" id="3.30.565.10">
    <property type="entry name" value="Histidine kinase-like ATPase, C-terminal domain"/>
    <property type="match status" value="1"/>
</dbReference>
<dbReference type="CDD" id="cd00075">
    <property type="entry name" value="HATPase"/>
    <property type="match status" value="1"/>
</dbReference>
<dbReference type="PRINTS" id="PR00344">
    <property type="entry name" value="BCTRLSENSOR"/>
</dbReference>
<organism evidence="14 15">
    <name type="scientific">Methylomusa anaerophila</name>
    <dbReference type="NCBI Taxonomy" id="1930071"/>
    <lineage>
        <taxon>Bacteria</taxon>
        <taxon>Bacillati</taxon>
        <taxon>Bacillota</taxon>
        <taxon>Negativicutes</taxon>
        <taxon>Selenomonadales</taxon>
        <taxon>Sporomusaceae</taxon>
        <taxon>Methylomusa</taxon>
    </lineage>
</organism>
<dbReference type="SUPFAM" id="SSF158472">
    <property type="entry name" value="HAMP domain-like"/>
    <property type="match status" value="1"/>
</dbReference>
<feature type="domain" description="Histidine kinase" evidence="12">
    <location>
        <begin position="255"/>
        <end position="470"/>
    </location>
</feature>
<evidence type="ECO:0000256" key="11">
    <source>
        <dbReference type="SAM" id="Phobius"/>
    </source>
</evidence>
<evidence type="ECO:0000259" key="12">
    <source>
        <dbReference type="PROSITE" id="PS50109"/>
    </source>
</evidence>
<keyword evidence="9" id="KW-0902">Two-component regulatory system</keyword>
<dbReference type="SMART" id="SM00304">
    <property type="entry name" value="HAMP"/>
    <property type="match status" value="1"/>
</dbReference>
<dbReference type="InterPro" id="IPR036097">
    <property type="entry name" value="HisK_dim/P_sf"/>
</dbReference>
<keyword evidence="10 11" id="KW-0472">Membrane</keyword>
<dbReference type="CDD" id="cd06225">
    <property type="entry name" value="HAMP"/>
    <property type="match status" value="1"/>
</dbReference>
<dbReference type="CDD" id="cd00082">
    <property type="entry name" value="HisKA"/>
    <property type="match status" value="1"/>
</dbReference>
<evidence type="ECO:0000256" key="10">
    <source>
        <dbReference type="ARBA" id="ARBA00023136"/>
    </source>
</evidence>
<keyword evidence="8 11" id="KW-1133">Transmembrane helix</keyword>
<dbReference type="PROSITE" id="PS50109">
    <property type="entry name" value="HIS_KIN"/>
    <property type="match status" value="1"/>
</dbReference>